<feature type="domain" description="RNA polymerase sigma factor 70 region 4 type 2" evidence="6">
    <location>
        <begin position="113"/>
        <end position="161"/>
    </location>
</feature>
<dbReference type="PANTHER" id="PTHR43133:SF63">
    <property type="entry name" value="RNA POLYMERASE SIGMA FACTOR FECI-RELATED"/>
    <property type="match status" value="1"/>
</dbReference>
<dbReference type="RefSeq" id="WP_354298539.1">
    <property type="nucleotide sequence ID" value="NZ_JBEPLU010000005.1"/>
</dbReference>
<dbReference type="InterPro" id="IPR036388">
    <property type="entry name" value="WH-like_DNA-bd_sf"/>
</dbReference>
<evidence type="ECO:0000259" key="6">
    <source>
        <dbReference type="Pfam" id="PF08281"/>
    </source>
</evidence>
<dbReference type="Pfam" id="PF08281">
    <property type="entry name" value="Sigma70_r4_2"/>
    <property type="match status" value="1"/>
</dbReference>
<dbReference type="InterPro" id="IPR013249">
    <property type="entry name" value="RNA_pol_sigma70_r4_t2"/>
</dbReference>
<evidence type="ECO:0000256" key="4">
    <source>
        <dbReference type="ARBA" id="ARBA00023163"/>
    </source>
</evidence>
<keyword evidence="2" id="KW-0805">Transcription regulation</keyword>
<name>A0ABV2ENR4_9CAUL</name>
<dbReference type="SUPFAM" id="SSF88946">
    <property type="entry name" value="Sigma2 domain of RNA polymerase sigma factors"/>
    <property type="match status" value="1"/>
</dbReference>
<dbReference type="SUPFAM" id="SSF88659">
    <property type="entry name" value="Sigma3 and sigma4 domains of RNA polymerase sigma factors"/>
    <property type="match status" value="1"/>
</dbReference>
<reference evidence="7 8" key="1">
    <citation type="submission" date="2024-06" db="EMBL/GenBank/DDBJ databases">
        <title>Genomic Encyclopedia of Type Strains, Phase IV (KMG-IV): sequencing the most valuable type-strain genomes for metagenomic binning, comparative biology and taxonomic classification.</title>
        <authorList>
            <person name="Goeker M."/>
        </authorList>
    </citation>
    <scope>NUCLEOTIDE SEQUENCE [LARGE SCALE GENOMIC DNA]</scope>
    <source>
        <strain evidence="7 8">DSM 17809</strain>
    </source>
</reference>
<keyword evidence="4" id="KW-0804">Transcription</keyword>
<dbReference type="EMBL" id="JBEPLU010000005">
    <property type="protein sequence ID" value="MET3528680.1"/>
    <property type="molecule type" value="Genomic_DNA"/>
</dbReference>
<dbReference type="Gene3D" id="1.10.10.10">
    <property type="entry name" value="Winged helix-like DNA-binding domain superfamily/Winged helix DNA-binding domain"/>
    <property type="match status" value="1"/>
</dbReference>
<protein>
    <submittedName>
        <fullName evidence="7">RNA polymerase sigma-70 factor (ECF subfamily)</fullName>
    </submittedName>
</protein>
<dbReference type="InterPro" id="IPR013325">
    <property type="entry name" value="RNA_pol_sigma_r2"/>
</dbReference>
<dbReference type="Proteomes" id="UP001549110">
    <property type="component" value="Unassembled WGS sequence"/>
</dbReference>
<evidence type="ECO:0000313" key="8">
    <source>
        <dbReference type="Proteomes" id="UP001549110"/>
    </source>
</evidence>
<sequence length="183" mass="20846">MHDPIAWIAERIVPHEPDVRRWLQRSTLGGFDPDDAIQEAYARIAAASNLAAVREPRAYFFTVVRNVILEQMRRARITPIAVVADLQSSFVVDEGADPERIAAGRDELRQVFGMIQRLPQKLRQVLLMRRVEGLPQKEIARRLGVPESTVEKRSAKALRLLLADLSAEDGLAPPRALRRREWR</sequence>
<feature type="domain" description="RNA polymerase sigma-70 region 2" evidence="5">
    <location>
        <begin position="15"/>
        <end position="76"/>
    </location>
</feature>
<gene>
    <name evidence="7" type="ORF">ABID41_003822</name>
</gene>
<dbReference type="PANTHER" id="PTHR43133">
    <property type="entry name" value="RNA POLYMERASE ECF-TYPE SIGMA FACTO"/>
    <property type="match status" value="1"/>
</dbReference>
<keyword evidence="8" id="KW-1185">Reference proteome</keyword>
<evidence type="ECO:0000256" key="3">
    <source>
        <dbReference type="ARBA" id="ARBA00023082"/>
    </source>
</evidence>
<dbReference type="InterPro" id="IPR014284">
    <property type="entry name" value="RNA_pol_sigma-70_dom"/>
</dbReference>
<evidence type="ECO:0000256" key="1">
    <source>
        <dbReference type="ARBA" id="ARBA00010641"/>
    </source>
</evidence>
<dbReference type="Pfam" id="PF04542">
    <property type="entry name" value="Sigma70_r2"/>
    <property type="match status" value="1"/>
</dbReference>
<evidence type="ECO:0000259" key="5">
    <source>
        <dbReference type="Pfam" id="PF04542"/>
    </source>
</evidence>
<evidence type="ECO:0000313" key="7">
    <source>
        <dbReference type="EMBL" id="MET3528680.1"/>
    </source>
</evidence>
<comment type="similarity">
    <text evidence="1">Belongs to the sigma-70 factor family. ECF subfamily.</text>
</comment>
<keyword evidence="3" id="KW-0731">Sigma factor</keyword>
<dbReference type="InterPro" id="IPR007627">
    <property type="entry name" value="RNA_pol_sigma70_r2"/>
</dbReference>
<proteinExistence type="inferred from homology"/>
<organism evidence="7 8">
    <name type="scientific">Phenylobacterium koreense</name>
    <dbReference type="NCBI Taxonomy" id="266125"/>
    <lineage>
        <taxon>Bacteria</taxon>
        <taxon>Pseudomonadati</taxon>
        <taxon>Pseudomonadota</taxon>
        <taxon>Alphaproteobacteria</taxon>
        <taxon>Caulobacterales</taxon>
        <taxon>Caulobacteraceae</taxon>
        <taxon>Phenylobacterium</taxon>
    </lineage>
</organism>
<dbReference type="NCBIfam" id="TIGR02937">
    <property type="entry name" value="sigma70-ECF"/>
    <property type="match status" value="1"/>
</dbReference>
<comment type="caution">
    <text evidence="7">The sequence shown here is derived from an EMBL/GenBank/DDBJ whole genome shotgun (WGS) entry which is preliminary data.</text>
</comment>
<evidence type="ECO:0000256" key="2">
    <source>
        <dbReference type="ARBA" id="ARBA00023015"/>
    </source>
</evidence>
<dbReference type="CDD" id="cd06171">
    <property type="entry name" value="Sigma70_r4"/>
    <property type="match status" value="1"/>
</dbReference>
<accession>A0ABV2ENR4</accession>
<dbReference type="Gene3D" id="1.10.1740.10">
    <property type="match status" value="1"/>
</dbReference>
<dbReference type="InterPro" id="IPR013324">
    <property type="entry name" value="RNA_pol_sigma_r3/r4-like"/>
</dbReference>
<dbReference type="InterPro" id="IPR039425">
    <property type="entry name" value="RNA_pol_sigma-70-like"/>
</dbReference>